<feature type="signal peptide" evidence="2">
    <location>
        <begin position="1"/>
        <end position="22"/>
    </location>
</feature>
<accession>A0A4V6A0N1</accession>
<gene>
    <name evidence="3" type="ORF">L596_019685</name>
</gene>
<dbReference type="AlphaFoldDB" id="A0A4V6A0N1"/>
<comment type="caution">
    <text evidence="3">The sequence shown here is derived from an EMBL/GenBank/DDBJ whole genome shotgun (WGS) entry which is preliminary data.</text>
</comment>
<reference evidence="3 4" key="2">
    <citation type="journal article" date="2019" name="G3 (Bethesda)">
        <title>Hybrid Assembly of the Genome of the Entomopathogenic Nematode Steinernema carpocapsae Identifies the X-Chromosome.</title>
        <authorList>
            <person name="Serra L."/>
            <person name="Macchietto M."/>
            <person name="Macias-Munoz A."/>
            <person name="McGill C.J."/>
            <person name="Rodriguez I.M."/>
            <person name="Rodriguez B."/>
            <person name="Murad R."/>
            <person name="Mortazavi A."/>
        </authorList>
    </citation>
    <scope>NUCLEOTIDE SEQUENCE [LARGE SCALE GENOMIC DNA]</scope>
    <source>
        <strain evidence="3 4">ALL</strain>
    </source>
</reference>
<evidence type="ECO:0000313" key="4">
    <source>
        <dbReference type="Proteomes" id="UP000298663"/>
    </source>
</evidence>
<feature type="compositionally biased region" description="Basic residues" evidence="1">
    <location>
        <begin position="24"/>
        <end position="33"/>
    </location>
</feature>
<feature type="region of interest" description="Disordered" evidence="1">
    <location>
        <begin position="24"/>
        <end position="44"/>
    </location>
</feature>
<proteinExistence type="predicted"/>
<evidence type="ECO:0000256" key="2">
    <source>
        <dbReference type="SAM" id="SignalP"/>
    </source>
</evidence>
<evidence type="ECO:0000256" key="1">
    <source>
        <dbReference type="SAM" id="MobiDB-lite"/>
    </source>
</evidence>
<feature type="chain" id="PRO_5020957653" evidence="2">
    <location>
        <begin position="23"/>
        <end position="111"/>
    </location>
</feature>
<dbReference type="EMBL" id="AZBU02000006">
    <property type="protein sequence ID" value="TKR72195.1"/>
    <property type="molecule type" value="Genomic_DNA"/>
</dbReference>
<reference evidence="3 4" key="1">
    <citation type="journal article" date="2015" name="Genome Biol.">
        <title>Comparative genomics of Steinernema reveals deeply conserved gene regulatory networks.</title>
        <authorList>
            <person name="Dillman A.R."/>
            <person name="Macchietto M."/>
            <person name="Porter C.F."/>
            <person name="Rogers A."/>
            <person name="Williams B."/>
            <person name="Antoshechkin I."/>
            <person name="Lee M.M."/>
            <person name="Goodwin Z."/>
            <person name="Lu X."/>
            <person name="Lewis E.E."/>
            <person name="Goodrich-Blair H."/>
            <person name="Stock S.P."/>
            <person name="Adams B.J."/>
            <person name="Sternberg P.W."/>
            <person name="Mortazavi A."/>
        </authorList>
    </citation>
    <scope>NUCLEOTIDE SEQUENCE [LARGE SCALE GENOMIC DNA]</scope>
    <source>
        <strain evidence="3 4">ALL</strain>
    </source>
</reference>
<sequence length="111" mass="12675">MQLVLLSLALLGLTSVVVESRAHRHRKRSHHHLNLVPQPQDINPSKMSAEELANLLNKLADYVRSASDLKGTSSKEQFSEEYESERRRFRNEKKVRDVLSIASNLAMNKPL</sequence>
<keyword evidence="2" id="KW-0732">Signal</keyword>
<organism evidence="3 4">
    <name type="scientific">Steinernema carpocapsae</name>
    <name type="common">Entomopathogenic nematode</name>
    <dbReference type="NCBI Taxonomy" id="34508"/>
    <lineage>
        <taxon>Eukaryota</taxon>
        <taxon>Metazoa</taxon>
        <taxon>Ecdysozoa</taxon>
        <taxon>Nematoda</taxon>
        <taxon>Chromadorea</taxon>
        <taxon>Rhabditida</taxon>
        <taxon>Tylenchina</taxon>
        <taxon>Panagrolaimomorpha</taxon>
        <taxon>Strongyloidoidea</taxon>
        <taxon>Steinernematidae</taxon>
        <taxon>Steinernema</taxon>
    </lineage>
</organism>
<name>A0A4V6A0N1_STECR</name>
<dbReference type="Proteomes" id="UP000298663">
    <property type="component" value="Unassembled WGS sequence"/>
</dbReference>
<keyword evidence="4" id="KW-1185">Reference proteome</keyword>
<protein>
    <submittedName>
        <fullName evidence="3">Uncharacterized protein</fullName>
    </submittedName>
</protein>
<evidence type="ECO:0000313" key="3">
    <source>
        <dbReference type="EMBL" id="TKR72195.1"/>
    </source>
</evidence>